<dbReference type="EMBL" id="CP060131">
    <property type="protein sequence ID" value="QNG55640.1"/>
    <property type="molecule type" value="Genomic_DNA"/>
</dbReference>
<dbReference type="AlphaFoldDB" id="A0A7G7MS79"/>
<dbReference type="Gene3D" id="3.10.450.50">
    <property type="match status" value="1"/>
</dbReference>
<dbReference type="InterPro" id="IPR009959">
    <property type="entry name" value="Cyclase_SnoaL-like"/>
</dbReference>
<sequence>MARGSLAEFAEVVHPDAVNREAVAEPPACRGRGPAAFHATAEWMRGIFDDLAWEVHETAVDGDLVVVRTTMSGRQTGTFVGYGADGRPEQAFPATGRSFATTQTHWFRVVDGKVVEHWANRDDLGTSRQLGWSPPSPAYLVRMLLATRRARRTVSP</sequence>
<dbReference type="KEGG" id="ppel:H6H00_15935"/>
<dbReference type="InterPro" id="IPR032710">
    <property type="entry name" value="NTF2-like_dom_sf"/>
</dbReference>
<dbReference type="PANTHER" id="PTHR38436">
    <property type="entry name" value="POLYKETIDE CYCLASE SNOAL-LIKE DOMAIN"/>
    <property type="match status" value="1"/>
</dbReference>
<accession>A0A7G7MS79</accession>
<name>A0A7G7MS79_9PSEU</name>
<protein>
    <submittedName>
        <fullName evidence="1">Ester cyclase</fullName>
    </submittedName>
</protein>
<reference evidence="1 2" key="1">
    <citation type="submission" date="2020-08" db="EMBL/GenBank/DDBJ databases">
        <authorList>
            <person name="Mo P."/>
        </authorList>
    </citation>
    <scope>NUCLEOTIDE SEQUENCE [LARGE SCALE GENOMIC DNA]</scope>
    <source>
        <strain evidence="1 2">CGMCC 4.1532</strain>
    </source>
</reference>
<evidence type="ECO:0000313" key="2">
    <source>
        <dbReference type="Proteomes" id="UP000515728"/>
    </source>
</evidence>
<evidence type="ECO:0000313" key="1">
    <source>
        <dbReference type="EMBL" id="QNG55640.1"/>
    </source>
</evidence>
<dbReference type="GO" id="GO:0030638">
    <property type="term" value="P:polyketide metabolic process"/>
    <property type="evidence" value="ECO:0007669"/>
    <property type="project" value="InterPro"/>
</dbReference>
<dbReference type="Pfam" id="PF07366">
    <property type="entry name" value="SnoaL"/>
    <property type="match status" value="1"/>
</dbReference>
<dbReference type="PANTHER" id="PTHR38436:SF1">
    <property type="entry name" value="ESTER CYCLASE"/>
    <property type="match status" value="1"/>
</dbReference>
<dbReference type="Proteomes" id="UP000515728">
    <property type="component" value="Chromosome"/>
</dbReference>
<keyword evidence="2" id="KW-1185">Reference proteome</keyword>
<gene>
    <name evidence="1" type="ORF">H6H00_15935</name>
</gene>
<dbReference type="SUPFAM" id="SSF54427">
    <property type="entry name" value="NTF2-like"/>
    <property type="match status" value="1"/>
</dbReference>
<organism evidence="1 2">
    <name type="scientific">Pseudonocardia petroleophila</name>
    <dbReference type="NCBI Taxonomy" id="37331"/>
    <lineage>
        <taxon>Bacteria</taxon>
        <taxon>Bacillati</taxon>
        <taxon>Actinomycetota</taxon>
        <taxon>Actinomycetes</taxon>
        <taxon>Pseudonocardiales</taxon>
        <taxon>Pseudonocardiaceae</taxon>
        <taxon>Pseudonocardia</taxon>
    </lineage>
</organism>
<proteinExistence type="predicted"/>